<organism evidence="7 8">
    <name type="scientific">Microbacterium jejuense</name>
    <dbReference type="NCBI Taxonomy" id="1263637"/>
    <lineage>
        <taxon>Bacteria</taxon>
        <taxon>Bacillati</taxon>
        <taxon>Actinomycetota</taxon>
        <taxon>Actinomycetes</taxon>
        <taxon>Micrococcales</taxon>
        <taxon>Microbacteriaceae</taxon>
        <taxon>Microbacterium</taxon>
    </lineage>
</organism>
<feature type="transmembrane region" description="Helical" evidence="5">
    <location>
        <begin position="169"/>
        <end position="188"/>
    </location>
</feature>
<feature type="transmembrane region" description="Helical" evidence="5">
    <location>
        <begin position="80"/>
        <end position="98"/>
    </location>
</feature>
<protein>
    <submittedName>
        <fullName evidence="7">MFS transporter</fullName>
    </submittedName>
</protein>
<keyword evidence="8" id="KW-1185">Reference proteome</keyword>
<feature type="transmembrane region" description="Helical" evidence="5">
    <location>
        <begin position="318"/>
        <end position="340"/>
    </location>
</feature>
<feature type="transmembrane region" description="Helical" evidence="5">
    <location>
        <begin position="226"/>
        <end position="248"/>
    </location>
</feature>
<evidence type="ECO:0000256" key="2">
    <source>
        <dbReference type="ARBA" id="ARBA00022692"/>
    </source>
</evidence>
<gene>
    <name evidence="7" type="ORF">JNB62_02045</name>
</gene>
<dbReference type="EMBL" id="JAEUAW010000002">
    <property type="protein sequence ID" value="MBW9092459.1"/>
    <property type="molecule type" value="Genomic_DNA"/>
</dbReference>
<feature type="transmembrane region" description="Helical" evidence="5">
    <location>
        <begin position="46"/>
        <end position="68"/>
    </location>
</feature>
<reference evidence="7 8" key="1">
    <citation type="journal article" date="2021" name="MBio">
        <title>Poor Competitiveness of Bradyrhizobium in Pigeon Pea Root Colonization in Indian Soils.</title>
        <authorList>
            <person name="Chalasani D."/>
            <person name="Basu A."/>
            <person name="Pullabhotla S.V.S.R.N."/>
            <person name="Jorrin B."/>
            <person name="Neal A.L."/>
            <person name="Poole P.S."/>
            <person name="Podile A.R."/>
            <person name="Tkacz A."/>
        </authorList>
    </citation>
    <scope>NUCLEOTIDE SEQUENCE [LARGE SCALE GENOMIC DNA]</scope>
    <source>
        <strain evidence="7 8">HU14</strain>
    </source>
</reference>
<evidence type="ECO:0000256" key="3">
    <source>
        <dbReference type="ARBA" id="ARBA00022989"/>
    </source>
</evidence>
<evidence type="ECO:0000313" key="7">
    <source>
        <dbReference type="EMBL" id="MBW9092459.1"/>
    </source>
</evidence>
<dbReference type="Gene3D" id="1.20.1250.20">
    <property type="entry name" value="MFS general substrate transporter like domains"/>
    <property type="match status" value="1"/>
</dbReference>
<evidence type="ECO:0000256" key="4">
    <source>
        <dbReference type="ARBA" id="ARBA00023136"/>
    </source>
</evidence>
<keyword evidence="2 5" id="KW-0812">Transmembrane</keyword>
<dbReference type="PANTHER" id="PTHR23523">
    <property type="match status" value="1"/>
</dbReference>
<feature type="transmembrane region" description="Helical" evidence="5">
    <location>
        <begin position="104"/>
        <end position="122"/>
    </location>
</feature>
<keyword evidence="3 5" id="KW-1133">Transmembrane helix</keyword>
<feature type="transmembrane region" description="Helical" evidence="5">
    <location>
        <begin position="134"/>
        <end position="157"/>
    </location>
</feature>
<comment type="subcellular location">
    <subcellularLocation>
        <location evidence="1">Cell membrane</location>
        <topology evidence="1">Multi-pass membrane protein</topology>
    </subcellularLocation>
</comment>
<name>A0ABS7HIZ1_9MICO</name>
<dbReference type="Proteomes" id="UP001196843">
    <property type="component" value="Unassembled WGS sequence"/>
</dbReference>
<proteinExistence type="predicted"/>
<feature type="transmembrane region" description="Helical" evidence="5">
    <location>
        <begin position="380"/>
        <end position="402"/>
    </location>
</feature>
<comment type="caution">
    <text evidence="7">The sequence shown here is derived from an EMBL/GenBank/DDBJ whole genome shotgun (WGS) entry which is preliminary data.</text>
</comment>
<dbReference type="InterPro" id="IPR036259">
    <property type="entry name" value="MFS_trans_sf"/>
</dbReference>
<evidence type="ECO:0000256" key="5">
    <source>
        <dbReference type="SAM" id="Phobius"/>
    </source>
</evidence>
<dbReference type="SUPFAM" id="SSF103473">
    <property type="entry name" value="MFS general substrate transporter"/>
    <property type="match status" value="1"/>
</dbReference>
<feature type="domain" description="Major facilitator superfamily (MFS) profile" evidence="6">
    <location>
        <begin position="12"/>
        <end position="405"/>
    </location>
</feature>
<sequence length="418" mass="43623">MSTPRPLWQGRTLAVVGIVLFAFSMRSAVASLSPLFDHISAEFDLPAAVIGLIGTAPPVCFAVFGLLTPALERRFGLERLAVAAMAVVALGLVARSLAPSSGLLLAGTALVFAAVGTGNILLPPLVKRYFPDRIGLMTTVYSTTMAVSTSLPALIAVPVADATDWHLSLGLWSVFALAGAIPWVGLAMRHRAERTAAAEAAVGAPAEDDLDEPSPRAFGRMWRVPLAWALLVCFGASSTMAYTSFAWLPKLLVDTAGVTPAAAGVLLSLFAFMGLPASLAVPLLVTRRNATRLLIGIAVACGFVGLAGLLLVPTVATWLWVALFGLAPLLFPLVLVLLGLRTRTHEGAVALSGFVQSGGYALAALFPLGIGLLHDATDSWTGPLIVLAIVVAAVIPAGVVAARPHTVEDEWERRHGAW</sequence>
<accession>A0ABS7HIZ1</accession>
<evidence type="ECO:0000259" key="6">
    <source>
        <dbReference type="PROSITE" id="PS50850"/>
    </source>
</evidence>
<dbReference type="InterPro" id="IPR011701">
    <property type="entry name" value="MFS"/>
</dbReference>
<feature type="transmembrane region" description="Helical" evidence="5">
    <location>
        <begin position="347"/>
        <end position="368"/>
    </location>
</feature>
<dbReference type="PROSITE" id="PS50850">
    <property type="entry name" value="MFS"/>
    <property type="match status" value="1"/>
</dbReference>
<evidence type="ECO:0000313" key="8">
    <source>
        <dbReference type="Proteomes" id="UP001196843"/>
    </source>
</evidence>
<dbReference type="Pfam" id="PF07690">
    <property type="entry name" value="MFS_1"/>
    <property type="match status" value="1"/>
</dbReference>
<feature type="transmembrane region" description="Helical" evidence="5">
    <location>
        <begin position="293"/>
        <end position="312"/>
    </location>
</feature>
<feature type="transmembrane region" description="Helical" evidence="5">
    <location>
        <begin position="260"/>
        <end position="281"/>
    </location>
</feature>
<dbReference type="InterPro" id="IPR052524">
    <property type="entry name" value="MFS_Cyanate_Porter"/>
</dbReference>
<dbReference type="PANTHER" id="PTHR23523:SF2">
    <property type="entry name" value="2-NITROIMIDAZOLE TRANSPORTER"/>
    <property type="match status" value="1"/>
</dbReference>
<keyword evidence="4 5" id="KW-0472">Membrane</keyword>
<evidence type="ECO:0000256" key="1">
    <source>
        <dbReference type="ARBA" id="ARBA00004651"/>
    </source>
</evidence>
<dbReference type="RefSeq" id="WP_220299531.1">
    <property type="nucleotide sequence ID" value="NZ_JAEUAW010000002.1"/>
</dbReference>
<dbReference type="InterPro" id="IPR020846">
    <property type="entry name" value="MFS_dom"/>
</dbReference>